<evidence type="ECO:0000313" key="3">
    <source>
        <dbReference type="Proteomes" id="UP000194945"/>
    </source>
</evidence>
<name>A0A242YYS6_9BACI</name>
<accession>A0A242YYS6</accession>
<sequence length="307" mass="34875">MKKIYHVLDHLTDFDPSKTDVNYRLFILGCGGTGGYVAQHVAQIRKLISPNSEIFLIDPDIVESKNLNNQLFIERDIGKTKASVLKERYTVAYNMRISIHDSHYIETLEQLNEIVKCTNYIPTDNYRYKITFNVIIGCVDNNFTRRLINQYFNQVENLIYIDAGVEGGTIPQDKTLTDMSTWTIEEKERYIESGYIGQVCVGVRANGKTILPPVCEVFPNLLIEAADELKPSESCSSLLQSEPQRLITNRYAALVIAGYINELLSTDTIRNHYTVFNSRDNSSSPSPLPTEEDLEIFKAIQEETIGN</sequence>
<dbReference type="CDD" id="cd01483">
    <property type="entry name" value="E1_enzyme_family"/>
    <property type="match status" value="1"/>
</dbReference>
<dbReference type="PANTHER" id="PTHR10953:SF102">
    <property type="entry name" value="ADENYLYLTRANSFERASE AND SULFURTRANSFERASE MOCS3"/>
    <property type="match status" value="1"/>
</dbReference>
<dbReference type="SUPFAM" id="SSF69572">
    <property type="entry name" value="Activating enzymes of the ubiquitin-like proteins"/>
    <property type="match status" value="1"/>
</dbReference>
<dbReference type="EMBL" id="NFDE01000063">
    <property type="protein sequence ID" value="OTX84858.1"/>
    <property type="molecule type" value="Genomic_DNA"/>
</dbReference>
<dbReference type="InterPro" id="IPR045886">
    <property type="entry name" value="ThiF/MoeB/HesA"/>
</dbReference>
<protein>
    <submittedName>
        <fullName evidence="2">Thiamine biosynthesis protein ThiF</fullName>
    </submittedName>
</protein>
<gene>
    <name evidence="2" type="ORF">BK730_24085</name>
</gene>
<organism evidence="2 3">
    <name type="scientific">Bacillus wiedmannii</name>
    <dbReference type="NCBI Taxonomy" id="1890302"/>
    <lineage>
        <taxon>Bacteria</taxon>
        <taxon>Bacillati</taxon>
        <taxon>Bacillota</taxon>
        <taxon>Bacilli</taxon>
        <taxon>Bacillales</taxon>
        <taxon>Bacillaceae</taxon>
        <taxon>Bacillus</taxon>
        <taxon>Bacillus cereus group</taxon>
    </lineage>
</organism>
<evidence type="ECO:0000259" key="1">
    <source>
        <dbReference type="Pfam" id="PF00899"/>
    </source>
</evidence>
<dbReference type="GO" id="GO:0016779">
    <property type="term" value="F:nucleotidyltransferase activity"/>
    <property type="evidence" value="ECO:0007669"/>
    <property type="project" value="TreeGrafter"/>
</dbReference>
<dbReference type="InterPro" id="IPR000594">
    <property type="entry name" value="ThiF_NAD_FAD-bd"/>
</dbReference>
<proteinExistence type="predicted"/>
<feature type="domain" description="THIF-type NAD/FAD binding fold" evidence="1">
    <location>
        <begin position="22"/>
        <end position="166"/>
    </location>
</feature>
<dbReference type="GO" id="GO:0004792">
    <property type="term" value="F:thiosulfate-cyanide sulfurtransferase activity"/>
    <property type="evidence" value="ECO:0007669"/>
    <property type="project" value="TreeGrafter"/>
</dbReference>
<dbReference type="PANTHER" id="PTHR10953">
    <property type="entry name" value="UBIQUITIN-ACTIVATING ENZYME E1"/>
    <property type="match status" value="1"/>
</dbReference>
<dbReference type="Gene3D" id="3.40.50.720">
    <property type="entry name" value="NAD(P)-binding Rossmann-like Domain"/>
    <property type="match status" value="1"/>
</dbReference>
<evidence type="ECO:0000313" key="2">
    <source>
        <dbReference type="EMBL" id="OTX84858.1"/>
    </source>
</evidence>
<dbReference type="InterPro" id="IPR035985">
    <property type="entry name" value="Ubiquitin-activating_enz"/>
</dbReference>
<dbReference type="RefSeq" id="WP_086423031.1">
    <property type="nucleotide sequence ID" value="NZ_NFDE01000063.1"/>
</dbReference>
<dbReference type="Pfam" id="PF00899">
    <property type="entry name" value="ThiF"/>
    <property type="match status" value="1"/>
</dbReference>
<dbReference type="GO" id="GO:0005737">
    <property type="term" value="C:cytoplasm"/>
    <property type="evidence" value="ECO:0007669"/>
    <property type="project" value="TreeGrafter"/>
</dbReference>
<comment type="caution">
    <text evidence="2">The sequence shown here is derived from an EMBL/GenBank/DDBJ whole genome shotgun (WGS) entry which is preliminary data.</text>
</comment>
<dbReference type="AlphaFoldDB" id="A0A242YYS6"/>
<reference evidence="2 3" key="1">
    <citation type="submission" date="2016-10" db="EMBL/GenBank/DDBJ databases">
        <title>Comparative genomics of Bacillus thuringiensis reveals a path to pathogens against multiple invertebrate hosts.</title>
        <authorList>
            <person name="Zheng J."/>
            <person name="Gao Q."/>
            <person name="Liu H."/>
            <person name="Peng D."/>
            <person name="Ruan L."/>
            <person name="Sun M."/>
        </authorList>
    </citation>
    <scope>NUCLEOTIDE SEQUENCE [LARGE SCALE GENOMIC DNA]</scope>
    <source>
        <strain evidence="2">BGSC 4BK1</strain>
    </source>
</reference>
<dbReference type="GO" id="GO:0008641">
    <property type="term" value="F:ubiquitin-like modifier activating enzyme activity"/>
    <property type="evidence" value="ECO:0007669"/>
    <property type="project" value="InterPro"/>
</dbReference>
<dbReference type="Proteomes" id="UP000194945">
    <property type="component" value="Unassembled WGS sequence"/>
</dbReference>